<evidence type="ECO:0000313" key="2">
    <source>
        <dbReference type="Proteomes" id="UP001157418"/>
    </source>
</evidence>
<dbReference type="EMBL" id="CAKMRJ010005674">
    <property type="protein sequence ID" value="CAH1451116.1"/>
    <property type="molecule type" value="Genomic_DNA"/>
</dbReference>
<organism evidence="1 2">
    <name type="scientific">Lactuca virosa</name>
    <dbReference type="NCBI Taxonomy" id="75947"/>
    <lineage>
        <taxon>Eukaryota</taxon>
        <taxon>Viridiplantae</taxon>
        <taxon>Streptophyta</taxon>
        <taxon>Embryophyta</taxon>
        <taxon>Tracheophyta</taxon>
        <taxon>Spermatophyta</taxon>
        <taxon>Magnoliopsida</taxon>
        <taxon>eudicotyledons</taxon>
        <taxon>Gunneridae</taxon>
        <taxon>Pentapetalae</taxon>
        <taxon>asterids</taxon>
        <taxon>campanulids</taxon>
        <taxon>Asterales</taxon>
        <taxon>Asteraceae</taxon>
        <taxon>Cichorioideae</taxon>
        <taxon>Cichorieae</taxon>
        <taxon>Lactucinae</taxon>
        <taxon>Lactuca</taxon>
    </lineage>
</organism>
<sequence length="98" mass="11532">MWFSDRVRKETNETEDWSLRQWLAIVGRGGVDLRRALLHCSFSRSGIKTHMGGRHMQSPIKGSVTEVPLYRSALFHRRRSRQIQPFNFLSSSRVFDRI</sequence>
<evidence type="ECO:0000313" key="1">
    <source>
        <dbReference type="EMBL" id="CAH1451116.1"/>
    </source>
</evidence>
<protein>
    <submittedName>
        <fullName evidence="1">Uncharacterized protein</fullName>
    </submittedName>
</protein>
<dbReference type="Proteomes" id="UP001157418">
    <property type="component" value="Unassembled WGS sequence"/>
</dbReference>
<dbReference type="AlphaFoldDB" id="A0AAU9PNA7"/>
<proteinExistence type="predicted"/>
<accession>A0AAU9PNA7</accession>
<comment type="caution">
    <text evidence="1">The sequence shown here is derived from an EMBL/GenBank/DDBJ whole genome shotgun (WGS) entry which is preliminary data.</text>
</comment>
<keyword evidence="2" id="KW-1185">Reference proteome</keyword>
<name>A0AAU9PNA7_9ASTR</name>
<reference evidence="1 2" key="1">
    <citation type="submission" date="2022-01" db="EMBL/GenBank/DDBJ databases">
        <authorList>
            <person name="Xiong W."/>
            <person name="Schranz E."/>
        </authorList>
    </citation>
    <scope>NUCLEOTIDE SEQUENCE [LARGE SCALE GENOMIC DNA]</scope>
</reference>
<gene>
    <name evidence="1" type="ORF">LVIROSA_LOCUS36490</name>
</gene>